<organism evidence="1 2">
    <name type="scientific">Methylocucumis oryzae</name>
    <dbReference type="NCBI Taxonomy" id="1632867"/>
    <lineage>
        <taxon>Bacteria</taxon>
        <taxon>Pseudomonadati</taxon>
        <taxon>Pseudomonadota</taxon>
        <taxon>Gammaproteobacteria</taxon>
        <taxon>Methylococcales</taxon>
        <taxon>Methylococcaceae</taxon>
        <taxon>Methylocucumis</taxon>
    </lineage>
</organism>
<dbReference type="Proteomes" id="UP000033684">
    <property type="component" value="Unassembled WGS sequence"/>
</dbReference>
<proteinExistence type="predicted"/>
<dbReference type="OrthoDB" id="5775283at2"/>
<protein>
    <submittedName>
        <fullName evidence="1">Uncharacterized protein</fullName>
    </submittedName>
</protein>
<sequence length="113" mass="12664">MNTELMTLNDRINALKTRASTPIEVWQPEPNESLIGEYIGSQKRVGVYGENYQILIKDENGQTTAAWLTPWLKENLKAQDATEGDLVAITYLGKKQSPAGRSYNAYSLMVDKV</sequence>
<dbReference type="EMBL" id="LAJX01000153">
    <property type="protein sequence ID" value="KJV05921.1"/>
    <property type="molecule type" value="Genomic_DNA"/>
</dbReference>
<dbReference type="RefSeq" id="WP_045779801.1">
    <property type="nucleotide sequence ID" value="NZ_LAJX01000153.1"/>
</dbReference>
<dbReference type="AlphaFoldDB" id="A0A0F3IGN3"/>
<evidence type="ECO:0000313" key="1">
    <source>
        <dbReference type="EMBL" id="KJV05921.1"/>
    </source>
</evidence>
<accession>A0A0F3IGN3</accession>
<evidence type="ECO:0000313" key="2">
    <source>
        <dbReference type="Proteomes" id="UP000033684"/>
    </source>
</evidence>
<name>A0A0F3IGN3_9GAMM</name>
<reference evidence="1 2" key="2">
    <citation type="journal article" date="2016" name="Microb. Ecol.">
        <title>Genome Characteristics of a Novel Type I Methanotroph (Sn10-6) Isolated from a Flooded Indian Rice Field.</title>
        <authorList>
            <person name="Rahalkar M.C."/>
            <person name="Pandit P.S."/>
            <person name="Dhakephalkar P.K."/>
            <person name="Pore S."/>
            <person name="Arora P."/>
            <person name="Kapse N."/>
        </authorList>
    </citation>
    <scope>NUCLEOTIDE SEQUENCE [LARGE SCALE GENOMIC DNA]</scope>
    <source>
        <strain evidence="1 2">Sn10-6</strain>
    </source>
</reference>
<keyword evidence="2" id="KW-1185">Reference proteome</keyword>
<reference evidence="2" key="1">
    <citation type="submission" date="2015-03" db="EMBL/GenBank/DDBJ databases">
        <title>Draft genome sequence of a novel methanotroph (Sn10-6) isolated from flooded ricefield rhizosphere in India.</title>
        <authorList>
            <person name="Pandit P.S."/>
            <person name="Pore S.D."/>
            <person name="Arora P."/>
            <person name="Kapse N.G."/>
            <person name="Dhakephalkar P.K."/>
            <person name="Rahalkar M.C."/>
        </authorList>
    </citation>
    <scope>NUCLEOTIDE SEQUENCE [LARGE SCALE GENOMIC DNA]</scope>
    <source>
        <strain evidence="2">Sn10-6</strain>
    </source>
</reference>
<gene>
    <name evidence="1" type="ORF">VZ94_14685</name>
</gene>
<comment type="caution">
    <text evidence="1">The sequence shown here is derived from an EMBL/GenBank/DDBJ whole genome shotgun (WGS) entry which is preliminary data.</text>
</comment>